<evidence type="ECO:0000313" key="8">
    <source>
        <dbReference type="Proteomes" id="UP001162483"/>
    </source>
</evidence>
<dbReference type="InterPro" id="IPR043136">
    <property type="entry name" value="B30.2/SPRY_sf"/>
</dbReference>
<dbReference type="Pfam" id="PF13765">
    <property type="entry name" value="PRY"/>
    <property type="match status" value="1"/>
</dbReference>
<keyword evidence="2" id="KW-0863">Zinc-finger</keyword>
<dbReference type="Proteomes" id="UP001162483">
    <property type="component" value="Unassembled WGS sequence"/>
</dbReference>
<evidence type="ECO:0000256" key="5">
    <source>
        <dbReference type="SAM" id="MobiDB-lite"/>
    </source>
</evidence>
<dbReference type="PANTHER" id="PTHR25465">
    <property type="entry name" value="B-BOX DOMAIN CONTAINING"/>
    <property type="match status" value="1"/>
</dbReference>
<evidence type="ECO:0000256" key="3">
    <source>
        <dbReference type="ARBA" id="ARBA00022833"/>
    </source>
</evidence>
<keyword evidence="3" id="KW-0862">Zinc</keyword>
<keyword evidence="1" id="KW-0479">Metal-binding</keyword>
<feature type="region of interest" description="Disordered" evidence="5">
    <location>
        <begin position="211"/>
        <end position="272"/>
    </location>
</feature>
<comment type="caution">
    <text evidence="7">The sequence shown here is derived from an EMBL/GenBank/DDBJ whole genome shotgun (WGS) entry which is preliminary data.</text>
</comment>
<proteinExistence type="predicted"/>
<feature type="non-terminal residue" evidence="7">
    <location>
        <position position="1"/>
    </location>
</feature>
<feature type="compositionally biased region" description="Basic and acidic residues" evidence="5">
    <location>
        <begin position="39"/>
        <end position="48"/>
    </location>
</feature>
<feature type="compositionally biased region" description="Basic and acidic residues" evidence="5">
    <location>
        <begin position="227"/>
        <end position="236"/>
    </location>
</feature>
<dbReference type="SUPFAM" id="SSF49899">
    <property type="entry name" value="Concanavalin A-like lectins/glucanases"/>
    <property type="match status" value="1"/>
</dbReference>
<accession>A0ABN9AAJ8</accession>
<organism evidence="7 8">
    <name type="scientific">Staurois parvus</name>
    <dbReference type="NCBI Taxonomy" id="386267"/>
    <lineage>
        <taxon>Eukaryota</taxon>
        <taxon>Metazoa</taxon>
        <taxon>Chordata</taxon>
        <taxon>Craniata</taxon>
        <taxon>Vertebrata</taxon>
        <taxon>Euteleostomi</taxon>
        <taxon>Amphibia</taxon>
        <taxon>Batrachia</taxon>
        <taxon>Anura</taxon>
        <taxon>Neobatrachia</taxon>
        <taxon>Ranoidea</taxon>
        <taxon>Ranidae</taxon>
        <taxon>Staurois</taxon>
    </lineage>
</organism>
<keyword evidence="4" id="KW-0175">Coiled coil</keyword>
<sequence>EKRVQSLQERRRKVQGKADDETKRVTALFRGPQETSGRPGEESPEGHLRVGRAGLPSHVGLYSGSGNKEGELSRKMRDIEELCKHDGSTDCPTESDTGDLCDTEDGDDEDRERHEKLLHDGGMGMWGGSHTHYTRVYLISCWGQCTEMYRHTCLSTFYYKGQRSHQWSTIQARPSTLPHWRTKYWGCTANTGGVGVTDILLDVRTAGNHLHISDDGKTASRSSSHQNRPETPERFQDPQVMSSQSFSSGRHLLGRGCRGGRGTGQSGCVTPI</sequence>
<evidence type="ECO:0000313" key="7">
    <source>
        <dbReference type="EMBL" id="CAI9532997.1"/>
    </source>
</evidence>
<feature type="compositionally biased region" description="Gly residues" evidence="5">
    <location>
        <begin position="256"/>
        <end position="265"/>
    </location>
</feature>
<keyword evidence="8" id="KW-1185">Reference proteome</keyword>
<feature type="compositionally biased region" description="Acidic residues" evidence="5">
    <location>
        <begin position="96"/>
        <end position="108"/>
    </location>
</feature>
<dbReference type="InterPro" id="IPR006574">
    <property type="entry name" value="PRY"/>
</dbReference>
<feature type="region of interest" description="Disordered" evidence="5">
    <location>
        <begin position="84"/>
        <end position="108"/>
    </location>
</feature>
<evidence type="ECO:0000256" key="4">
    <source>
        <dbReference type="ARBA" id="ARBA00023054"/>
    </source>
</evidence>
<evidence type="ECO:0000256" key="2">
    <source>
        <dbReference type="ARBA" id="ARBA00022771"/>
    </source>
</evidence>
<dbReference type="SMART" id="SM00589">
    <property type="entry name" value="PRY"/>
    <property type="match status" value="1"/>
</dbReference>
<dbReference type="PANTHER" id="PTHR25465:SF41">
    <property type="entry name" value="E3 UBIQUITIN-PROTEIN LIGASE RNF135"/>
    <property type="match status" value="1"/>
</dbReference>
<dbReference type="InterPro" id="IPR013320">
    <property type="entry name" value="ConA-like_dom_sf"/>
</dbReference>
<dbReference type="Gene3D" id="2.60.120.920">
    <property type="match status" value="1"/>
</dbReference>
<feature type="region of interest" description="Disordered" evidence="5">
    <location>
        <begin position="1"/>
        <end position="72"/>
    </location>
</feature>
<dbReference type="EMBL" id="CATNWA010000099">
    <property type="protein sequence ID" value="CAI9532997.1"/>
    <property type="molecule type" value="Genomic_DNA"/>
</dbReference>
<evidence type="ECO:0000256" key="1">
    <source>
        <dbReference type="ARBA" id="ARBA00022723"/>
    </source>
</evidence>
<feature type="domain" description="SPRY-associated" evidence="6">
    <location>
        <begin position="196"/>
        <end position="247"/>
    </location>
</feature>
<name>A0ABN9AAJ8_9NEOB</name>
<reference evidence="7" key="1">
    <citation type="submission" date="2023-05" db="EMBL/GenBank/DDBJ databases">
        <authorList>
            <person name="Stuckert A."/>
        </authorList>
    </citation>
    <scope>NUCLEOTIDE SEQUENCE</scope>
</reference>
<gene>
    <name evidence="7" type="ORF">SPARVUS_LOCUS314373</name>
</gene>
<dbReference type="InterPro" id="IPR051051">
    <property type="entry name" value="E3_ubiq-ligase_TRIM/RNF"/>
</dbReference>
<protein>
    <recommendedName>
        <fullName evidence="6">SPRY-associated domain-containing protein</fullName>
    </recommendedName>
</protein>
<evidence type="ECO:0000259" key="6">
    <source>
        <dbReference type="SMART" id="SM00589"/>
    </source>
</evidence>